<accession>A0ABY8H7Z9</accession>
<organism evidence="2 3">
    <name type="scientific">Citricoccus muralis</name>
    <dbReference type="NCBI Taxonomy" id="169134"/>
    <lineage>
        <taxon>Bacteria</taxon>
        <taxon>Bacillati</taxon>
        <taxon>Actinomycetota</taxon>
        <taxon>Actinomycetes</taxon>
        <taxon>Micrococcales</taxon>
        <taxon>Micrococcaceae</taxon>
        <taxon>Citricoccus</taxon>
    </lineage>
</organism>
<feature type="compositionally biased region" description="Basic and acidic residues" evidence="1">
    <location>
        <begin position="140"/>
        <end position="150"/>
    </location>
</feature>
<feature type="compositionally biased region" description="Basic residues" evidence="1">
    <location>
        <begin position="224"/>
        <end position="251"/>
    </location>
</feature>
<evidence type="ECO:0000313" key="3">
    <source>
        <dbReference type="Proteomes" id="UP001219037"/>
    </source>
</evidence>
<reference evidence="2 3" key="1">
    <citation type="submission" date="2023-04" db="EMBL/GenBank/DDBJ databases">
        <title>Funneling lignin-derived compounds into biodiesel using alkali-halophilic Citricoccus sp. P2.</title>
        <authorList>
            <person name="Luo C.-B."/>
        </authorList>
    </citation>
    <scope>NUCLEOTIDE SEQUENCE [LARGE SCALE GENOMIC DNA]</scope>
    <source>
        <strain evidence="2 3">P2</strain>
    </source>
</reference>
<evidence type="ECO:0000256" key="1">
    <source>
        <dbReference type="SAM" id="MobiDB-lite"/>
    </source>
</evidence>
<evidence type="ECO:0000313" key="2">
    <source>
        <dbReference type="EMBL" id="WFP17270.1"/>
    </source>
</evidence>
<feature type="compositionally biased region" description="Basic residues" evidence="1">
    <location>
        <begin position="177"/>
        <end position="193"/>
    </location>
</feature>
<protein>
    <submittedName>
        <fullName evidence="2">DUF3027 domain-containing protein</fullName>
    </submittedName>
</protein>
<keyword evidence="3" id="KW-1185">Reference proteome</keyword>
<dbReference type="RefSeq" id="WP_278158652.1">
    <property type="nucleotide sequence ID" value="NZ_CP121252.1"/>
</dbReference>
<dbReference type="Proteomes" id="UP001219037">
    <property type="component" value="Chromosome"/>
</dbReference>
<dbReference type="Pfam" id="PF11228">
    <property type="entry name" value="DUF3027"/>
    <property type="match status" value="1"/>
</dbReference>
<dbReference type="EMBL" id="CP121252">
    <property type="protein sequence ID" value="WFP17270.1"/>
    <property type="molecule type" value="Genomic_DNA"/>
</dbReference>
<feature type="region of interest" description="Disordered" evidence="1">
    <location>
        <begin position="1"/>
        <end position="28"/>
    </location>
</feature>
<name>A0ABY8H7Z9_9MICC</name>
<sequence length="262" mass="28331">MPEPAETLDAPPEESLTLGPVRSGRRRPKLDQTLAAAVETAREALLESVDAAELGEHVSAMADDDRVVTHRFVAHVRGYRGWEWFCTLARAPRSKTLTVCEVGMLPGEGALLSPPWVPWSERASEEERVRLRAIAEGRDPEKALAEFRGETEDDEHAEDSTSQESSDSSHSSEPSSKGKKKNKSKSKGGKSKKKSSDSHAGNADDAVTPEAESDTDDDAEKAAKKAAKAAQKKAAKKAKKKAERKAAKKAAQRAEQAAHEAE</sequence>
<feature type="region of interest" description="Disordered" evidence="1">
    <location>
        <begin position="140"/>
        <end position="262"/>
    </location>
</feature>
<proteinExistence type="predicted"/>
<gene>
    <name evidence="2" type="ORF">P8192_03915</name>
</gene>
<dbReference type="InterPro" id="IPR021391">
    <property type="entry name" value="DUF3027"/>
</dbReference>
<feature type="compositionally biased region" description="Low complexity" evidence="1">
    <location>
        <begin position="160"/>
        <end position="175"/>
    </location>
</feature>